<evidence type="ECO:0000313" key="2">
    <source>
        <dbReference type="Proteomes" id="UP000078492"/>
    </source>
</evidence>
<proteinExistence type="predicted"/>
<protein>
    <submittedName>
        <fullName evidence="1">Uncharacterized protein</fullName>
    </submittedName>
</protein>
<accession>A0A151IRQ2</accession>
<keyword evidence="2" id="KW-1185">Reference proteome</keyword>
<sequence>MKVKVPYNFDENNIEGDKDVSFVKTFQNIFINEDTSTEEEEEVEDELGEHELGENHPVFDFESCTSNELIEFILDFFNIPNEEELYQFLARYLNITTAEDDKVT</sequence>
<reference evidence="1 2" key="1">
    <citation type="submission" date="2015-09" db="EMBL/GenBank/DDBJ databases">
        <title>Trachymyrmex cornetzi WGS genome.</title>
        <authorList>
            <person name="Nygaard S."/>
            <person name="Hu H."/>
            <person name="Boomsma J."/>
            <person name="Zhang G."/>
        </authorList>
    </citation>
    <scope>NUCLEOTIDE SEQUENCE [LARGE SCALE GENOMIC DNA]</scope>
    <source>
        <strain evidence="1">Tcor2-1</strain>
        <tissue evidence="1">Whole body</tissue>
    </source>
</reference>
<organism evidence="1 2">
    <name type="scientific">Trachymyrmex cornetzi</name>
    <dbReference type="NCBI Taxonomy" id="471704"/>
    <lineage>
        <taxon>Eukaryota</taxon>
        <taxon>Metazoa</taxon>
        <taxon>Ecdysozoa</taxon>
        <taxon>Arthropoda</taxon>
        <taxon>Hexapoda</taxon>
        <taxon>Insecta</taxon>
        <taxon>Pterygota</taxon>
        <taxon>Neoptera</taxon>
        <taxon>Endopterygota</taxon>
        <taxon>Hymenoptera</taxon>
        <taxon>Apocrita</taxon>
        <taxon>Aculeata</taxon>
        <taxon>Formicoidea</taxon>
        <taxon>Formicidae</taxon>
        <taxon>Myrmicinae</taxon>
        <taxon>Trachymyrmex</taxon>
    </lineage>
</organism>
<evidence type="ECO:0000313" key="1">
    <source>
        <dbReference type="EMBL" id="KYN09379.1"/>
    </source>
</evidence>
<dbReference type="Proteomes" id="UP000078492">
    <property type="component" value="Unassembled WGS sequence"/>
</dbReference>
<dbReference type="EMBL" id="KQ981114">
    <property type="protein sequence ID" value="KYN09379.1"/>
    <property type="molecule type" value="Genomic_DNA"/>
</dbReference>
<gene>
    <name evidence="1" type="ORF">ALC57_18512</name>
</gene>
<name>A0A151IRQ2_9HYME</name>
<dbReference type="AlphaFoldDB" id="A0A151IRQ2"/>